<comment type="caution">
    <text evidence="4">The sequence shown here is derived from an EMBL/GenBank/DDBJ whole genome shotgun (WGS) entry which is preliminary data.</text>
</comment>
<dbReference type="AlphaFoldDB" id="A0A927GIE2"/>
<dbReference type="Gene3D" id="3.40.630.30">
    <property type="match status" value="1"/>
</dbReference>
<gene>
    <name evidence="4" type="ORF">IC235_05320</name>
</gene>
<organism evidence="4 5">
    <name type="scientific">Hymenobacter montanus</name>
    <dbReference type="NCBI Taxonomy" id="2771359"/>
    <lineage>
        <taxon>Bacteria</taxon>
        <taxon>Pseudomonadati</taxon>
        <taxon>Bacteroidota</taxon>
        <taxon>Cytophagia</taxon>
        <taxon>Cytophagales</taxon>
        <taxon>Hymenobacteraceae</taxon>
        <taxon>Hymenobacter</taxon>
    </lineage>
</organism>
<dbReference type="PROSITE" id="PS51186">
    <property type="entry name" value="GNAT"/>
    <property type="match status" value="1"/>
</dbReference>
<evidence type="ECO:0000259" key="3">
    <source>
        <dbReference type="PROSITE" id="PS51186"/>
    </source>
</evidence>
<evidence type="ECO:0000256" key="2">
    <source>
        <dbReference type="ARBA" id="ARBA00023315"/>
    </source>
</evidence>
<dbReference type="CDD" id="cd04301">
    <property type="entry name" value="NAT_SF"/>
    <property type="match status" value="1"/>
</dbReference>
<protein>
    <submittedName>
        <fullName evidence="4">GNAT family N-acetyltransferase</fullName>
    </submittedName>
</protein>
<keyword evidence="1" id="KW-0808">Transferase</keyword>
<evidence type="ECO:0000256" key="1">
    <source>
        <dbReference type="ARBA" id="ARBA00022679"/>
    </source>
</evidence>
<dbReference type="Pfam" id="PF00583">
    <property type="entry name" value="Acetyltransf_1"/>
    <property type="match status" value="1"/>
</dbReference>
<dbReference type="EMBL" id="JACXAD010000004">
    <property type="protein sequence ID" value="MBD2767307.1"/>
    <property type="molecule type" value="Genomic_DNA"/>
</dbReference>
<dbReference type="InterPro" id="IPR050832">
    <property type="entry name" value="Bact_Acetyltransf"/>
</dbReference>
<sequence length="186" mass="20693">MLVTTRTATLSDVPALNQLIEQAVRQLSTGYYSSRQIESSLKYVFGIDTQLIEDGTYYVAEADGQLAGCGGWSQRNTLYGGDQSKSVADPRLDPRHEPGRIRAFFVHPQWTRRGIGRAILEVCEAAAHRAGFRRLELAATLPGEPLYRALGYEASTHFTHTFPDGEQLPLIRMHKALDTTPNYLPS</sequence>
<keyword evidence="2" id="KW-0012">Acyltransferase</keyword>
<name>A0A927GIE2_9BACT</name>
<accession>A0A927GIE2</accession>
<dbReference type="Proteomes" id="UP000612233">
    <property type="component" value="Unassembled WGS sequence"/>
</dbReference>
<reference evidence="4" key="1">
    <citation type="submission" date="2020-09" db="EMBL/GenBank/DDBJ databases">
        <authorList>
            <person name="Kim M.K."/>
        </authorList>
    </citation>
    <scope>NUCLEOTIDE SEQUENCE</scope>
    <source>
        <strain evidence="4">BT664</strain>
    </source>
</reference>
<dbReference type="RefSeq" id="WP_191004123.1">
    <property type="nucleotide sequence ID" value="NZ_JACXAD010000004.1"/>
</dbReference>
<dbReference type="PANTHER" id="PTHR43877">
    <property type="entry name" value="AMINOALKYLPHOSPHONATE N-ACETYLTRANSFERASE-RELATED-RELATED"/>
    <property type="match status" value="1"/>
</dbReference>
<dbReference type="PANTHER" id="PTHR43877:SF1">
    <property type="entry name" value="ACETYLTRANSFERASE"/>
    <property type="match status" value="1"/>
</dbReference>
<evidence type="ECO:0000313" key="4">
    <source>
        <dbReference type="EMBL" id="MBD2767307.1"/>
    </source>
</evidence>
<dbReference type="InterPro" id="IPR016181">
    <property type="entry name" value="Acyl_CoA_acyltransferase"/>
</dbReference>
<feature type="domain" description="N-acetyltransferase" evidence="3">
    <location>
        <begin position="3"/>
        <end position="178"/>
    </location>
</feature>
<keyword evidence="5" id="KW-1185">Reference proteome</keyword>
<proteinExistence type="predicted"/>
<dbReference type="SUPFAM" id="SSF55729">
    <property type="entry name" value="Acyl-CoA N-acyltransferases (Nat)"/>
    <property type="match status" value="1"/>
</dbReference>
<evidence type="ECO:0000313" key="5">
    <source>
        <dbReference type="Proteomes" id="UP000612233"/>
    </source>
</evidence>
<dbReference type="InterPro" id="IPR000182">
    <property type="entry name" value="GNAT_dom"/>
</dbReference>
<dbReference type="GO" id="GO:0016747">
    <property type="term" value="F:acyltransferase activity, transferring groups other than amino-acyl groups"/>
    <property type="evidence" value="ECO:0007669"/>
    <property type="project" value="InterPro"/>
</dbReference>